<evidence type="ECO:0000313" key="2">
    <source>
        <dbReference type="EMBL" id="MDR6969188.1"/>
    </source>
</evidence>
<dbReference type="Gene3D" id="2.60.40.10">
    <property type="entry name" value="Immunoglobulins"/>
    <property type="match status" value="2"/>
</dbReference>
<name>A0ABU1TTI7_9FLAO</name>
<dbReference type="CDD" id="cd00063">
    <property type="entry name" value="FN3"/>
    <property type="match status" value="1"/>
</dbReference>
<dbReference type="InterPro" id="IPR003961">
    <property type="entry name" value="FN3_dom"/>
</dbReference>
<evidence type="ECO:0000313" key="3">
    <source>
        <dbReference type="Proteomes" id="UP001255185"/>
    </source>
</evidence>
<dbReference type="Gene3D" id="2.60.120.200">
    <property type="match status" value="1"/>
</dbReference>
<evidence type="ECO:0000259" key="1">
    <source>
        <dbReference type="PROSITE" id="PS50853"/>
    </source>
</evidence>
<dbReference type="InterPro" id="IPR056600">
    <property type="entry name" value="GBD_T9SS_assoc"/>
</dbReference>
<dbReference type="InterPro" id="IPR036116">
    <property type="entry name" value="FN3_sf"/>
</dbReference>
<feature type="domain" description="Fibronectin type-III" evidence="1">
    <location>
        <begin position="664"/>
        <end position="769"/>
    </location>
</feature>
<protein>
    <recommendedName>
        <fullName evidence="1">Fibronectin type-III domain-containing protein</fullName>
    </recommendedName>
</protein>
<keyword evidence="3" id="KW-1185">Reference proteome</keyword>
<sequence>MKKITFLLLTIFYSLVSYGQLENFENVTIPNLPAGWLATDNGVGTNQSWRSLNAVQDPPLVRDTKAVFVQQEEIGIGNTSRDFLITNVITVPTNGQLRFWARQGIQGNQGSIYEVRYSTNIANQGLISDYQLIEDWTEPEMNTVFNEYEEQVVNLPAATIGQQIYIAFVRVVTQTGLAASGDRWYLDDINIVPRCINPVNLDAENVASTTATLVWQHVSGAINYEYELIPATASQTQIANGETGNNDLFANITTASGLLQPDGGYKYWLRAECSNEVFSEWVGPFFFNTIPLGTSCSDPIVINTIPHEVDGNTGDYGNTITATQGNFPSCGATPAGTNYFAGNDVIYKVIAPQDGFISITLTPGAARSSIFVYSDCASIGTACLEGVAKADSTTRVINNFQVTQGGEYYIVISSALPTQIVPYNLIIQYEFCDKPTALAAANPTTNGADLSWEDANILPTTSWNIAVQPAGSSIPTGPGQYNTPADGVPSYQVNNLSNPNLSQYQYWVRRLCTDGEYSAWAGPFLFNTLVCNPADQCTFTFRTRDTNNNGWNNAKMQVFQNGILVPVTFGGAPVLNGLIGNNTVTTAPQDYVANLCPGIPFEIKWQNPGTAPQQCIVEVINSFGQTIYTHTLPNTPIPNPSTLTGTTVYLSEPVNCSTPQCNIAPINVSVVAGTLSTTTVTIDWEAPATDTFGWDIYIVPALNGTVPTQTTPPTYSNVGTDNKPFAIPNTLNSEFTLTPDTAYNVYVRVVCSPFPSAWSNVMTFTTLPTCPKPIDLAVPLATITQDSAILNWTNGSITDDSWEILLVPGTSMTPPTGTPPLNPVPGDGLFYTVSGPLNPTSYNATGLTAATIYYYYIRTVCPGNDKSTWSGPVVFHTVTCDEADKCEYKFYPTNTDGNSWNNGRMQVRQNGIIIAQIGTTLINSANPVIVKLCPGVPFDLFWNTAGTAPENIGITIQNPFLDVIYTKAPGQGTVGNVLYNDITNCTDAPCAKPTQIVVSNIGATSVQINFTDNSLPPSQSFDLYVVETGGAAPTNNPATTPTHTGFVNGGILSTLNGNPLNPSTSYTFYVRSSCGEGVTSTWTIQTPITFITTPLNDLCSNATPVTINSGQVCLTENTVTGNTYGSTFSTLNTEAPISGAGCQPTNQDVWYSFIATSTSHTILISNVVSTPTTANVILNHSVFSGSCDNMQLLYCSTALVSGAPNLVVGNTYYVRVYKSTNVATQSATFDLCIVSPPANDECGGAIVVNPNPGQESLPQNMVSSGTLASTNTVIGLDPESNPLTPATLCAPTTDDVWFSFTATHPNHTIIVSNVVSSPATANVKLNYALFSGACGNLDLIFCSNTYITPTSGLIPGQVYYLRVYKTTTNAVQSATFDLSIISPPVNDECVNALPVTVNPEQFCITANTITGNTLGTTASLPVLDPPLTGAGCGQTSRDMWYSFIATATSQMITFSNVEATPNTVANLRVNHSVFSGTCDNLVRLYCSTADVSQATGLTPGNTYYIRVYASTLVNDHYIKFDMCITSPPANDECVNSKEVTPNTGQICSPANIVEGSTLGASPSLPQLTPPLTGTGCLPNNNDIWYHFVATQTSHAILLSNIFVTPSTASIVLNHGVFSGPCDNLTKLYCSTNNYSNATGLNPGETYYIRIYTTNTNVQQSITFDLCITSPPVNDECATALVVPVNQDFTCNDRIFGSTVGATQSSPTITGASCTGTNDDVWYKFTASGPIHFININALAANNNSVVISHAVFAGNCDALGTPLYCTSNPNSTAMNLTEGQEYYIRIYTAGVLAGDWVNFNLCVKSPPPPAENEDCGTAMPILANTGGQCINIGSGNLIQAGPSGVPNACQGNADDDVWFSFVANSTQHFINLFNIEGTTQNLNHAVYSSECSSLNLLYCSAANSLNSTNNGFVVGNTYFVRVWSNANTPQIVAFDICIKSKSTCETAEPFCVTETTPLIFANSTGVQSLGQVACLFTTPNPTYYYLQVQNSGNLVFNIRQSTDPNNFPAQGAPGMDVDFVAWGPFDSPEACDEIVLGPCTPACPNNTANPNYYFNNLDNSNVVDCSYDAAVTENFTIQNAVAGQYYILLLTNFNGQPGYIRLSQANSGQPNSGTSTNLCCEVDLGQDIVTCQPSVTLDAVGEPTAAPEENSYVWYFNNEIIQNANSSTYVATQTGVYRAEGSCGLNSASDQVFVEFLPAVVSTTPADYFVCDDATNDGEATFDLQTITPASVGVDPLIYSISIHATNEDALEPISPIDVTIPFESASTTLYIRIQSNSITDCYAIEPINLVVNTLENSEFEYENAQYCQTGINPLPEFLNNGIAGNFTATPAGLSINPQTGEINLAASPAGTYTVTNSLNSNGACNPAPSSFVVTITAQQSGLFTYNSTEYCNSGTTAPIFANNAVAGVFTAEPTGLSINTATGVINLADSAFGTYVVTNTIAATGGCDEDVQQFTVTVTEATTASISYNDPFCVSSTEIENVTITGNTSGTFTVSPSGLSLDATTGAINPNSSTPGTYTVNYFVPSQGSCAEINTSASITILAGTTYEFVHGCEGNVYKLTVQPLNNSFDIATSTFVWTSGSNWIPVPNEPNAIFVRDQGDFTVSITTADGCTTVTDAINLASIGCQIQKGISPNNDEKNDNFDLSGYNVREISI</sequence>
<feature type="non-terminal residue" evidence="2">
    <location>
        <position position="2656"/>
    </location>
</feature>
<proteinExistence type="predicted"/>
<dbReference type="Proteomes" id="UP001255185">
    <property type="component" value="Unassembled WGS sequence"/>
</dbReference>
<dbReference type="RefSeq" id="WP_310027973.1">
    <property type="nucleotide sequence ID" value="NZ_JAVDVI010000016.1"/>
</dbReference>
<dbReference type="EMBL" id="JAVDVI010000016">
    <property type="protein sequence ID" value="MDR6969188.1"/>
    <property type="molecule type" value="Genomic_DNA"/>
</dbReference>
<gene>
    <name evidence="2" type="ORF">J2X31_003215</name>
</gene>
<dbReference type="InterPro" id="IPR013783">
    <property type="entry name" value="Ig-like_fold"/>
</dbReference>
<comment type="caution">
    <text evidence="2">The sequence shown here is derived from an EMBL/GenBank/DDBJ whole genome shotgun (WGS) entry which is preliminary data.</text>
</comment>
<reference evidence="2 3" key="1">
    <citation type="submission" date="2023-07" db="EMBL/GenBank/DDBJ databases">
        <title>Sorghum-associated microbial communities from plants grown in Nebraska, USA.</title>
        <authorList>
            <person name="Schachtman D."/>
        </authorList>
    </citation>
    <scope>NUCLEOTIDE SEQUENCE [LARGE SCALE GENOMIC DNA]</scope>
    <source>
        <strain evidence="2 3">3773</strain>
    </source>
</reference>
<feature type="domain" description="Fibronectin type-III" evidence="1">
    <location>
        <begin position="772"/>
        <end position="882"/>
    </location>
</feature>
<organism evidence="2 3">
    <name type="scientific">Flavobacterium arsenatis</name>
    <dbReference type="NCBI Taxonomy" id="1484332"/>
    <lineage>
        <taxon>Bacteria</taxon>
        <taxon>Pseudomonadati</taxon>
        <taxon>Bacteroidota</taxon>
        <taxon>Flavobacteriia</taxon>
        <taxon>Flavobacteriales</taxon>
        <taxon>Flavobacteriaceae</taxon>
        <taxon>Flavobacterium</taxon>
    </lineage>
</organism>
<dbReference type="Pfam" id="PF23759">
    <property type="entry name" value="GBD_T9SS_assoc"/>
    <property type="match status" value="6"/>
</dbReference>
<accession>A0ABU1TTI7</accession>
<dbReference type="PROSITE" id="PS50853">
    <property type="entry name" value="FN3"/>
    <property type="match status" value="3"/>
</dbReference>
<dbReference type="NCBIfam" id="NF038128">
    <property type="entry name" value="choice_anch_J"/>
    <property type="match status" value="1"/>
</dbReference>
<dbReference type="SUPFAM" id="SSF49265">
    <property type="entry name" value="Fibronectin type III"/>
    <property type="match status" value="4"/>
</dbReference>
<feature type="domain" description="Fibronectin type-III" evidence="1">
    <location>
        <begin position="992"/>
        <end position="1095"/>
    </location>
</feature>
<dbReference type="SMART" id="SM00060">
    <property type="entry name" value="FN3"/>
    <property type="match status" value="6"/>
</dbReference>